<organism evidence="17 18">
    <name type="scientific">Cerasibacillus quisquiliarum</name>
    <dbReference type="NCBI Taxonomy" id="227865"/>
    <lineage>
        <taxon>Bacteria</taxon>
        <taxon>Bacillati</taxon>
        <taxon>Bacillota</taxon>
        <taxon>Bacilli</taxon>
        <taxon>Bacillales</taxon>
        <taxon>Bacillaceae</taxon>
        <taxon>Cerasibacillus</taxon>
    </lineage>
</organism>
<dbReference type="InterPro" id="IPR050398">
    <property type="entry name" value="HssS/ArlS-like"/>
</dbReference>
<dbReference type="CDD" id="cd00075">
    <property type="entry name" value="HATPase"/>
    <property type="match status" value="1"/>
</dbReference>
<dbReference type="InterPro" id="IPR003661">
    <property type="entry name" value="HisK_dim/P_dom"/>
</dbReference>
<dbReference type="PROSITE" id="PS50885">
    <property type="entry name" value="HAMP"/>
    <property type="match status" value="1"/>
</dbReference>
<name>A0A511UXM3_9BACI</name>
<dbReference type="PROSITE" id="PS50109">
    <property type="entry name" value="HIS_KIN"/>
    <property type="match status" value="1"/>
</dbReference>
<keyword evidence="8" id="KW-0547">Nucleotide-binding</keyword>
<evidence type="ECO:0000256" key="10">
    <source>
        <dbReference type="ARBA" id="ARBA00022840"/>
    </source>
</evidence>
<dbReference type="Gene3D" id="3.30.565.10">
    <property type="entry name" value="Histidine kinase-like ATPase, C-terminal domain"/>
    <property type="match status" value="1"/>
</dbReference>
<dbReference type="InterPro" id="IPR003594">
    <property type="entry name" value="HATPase_dom"/>
</dbReference>
<evidence type="ECO:0000256" key="6">
    <source>
        <dbReference type="ARBA" id="ARBA00022679"/>
    </source>
</evidence>
<keyword evidence="12" id="KW-0902">Two-component regulatory system</keyword>
<dbReference type="PRINTS" id="PR00344">
    <property type="entry name" value="BCTRLSENSOR"/>
</dbReference>
<keyword evidence="10" id="KW-0067">ATP-binding</keyword>
<dbReference type="PANTHER" id="PTHR45528:SF1">
    <property type="entry name" value="SENSOR HISTIDINE KINASE CPXA"/>
    <property type="match status" value="1"/>
</dbReference>
<keyword evidence="13 14" id="KW-0472">Membrane</keyword>
<comment type="catalytic activity">
    <reaction evidence="1">
        <text>ATP + protein L-histidine = ADP + protein N-phospho-L-histidine.</text>
        <dbReference type="EC" id="2.7.13.3"/>
    </reaction>
</comment>
<evidence type="ECO:0000256" key="1">
    <source>
        <dbReference type="ARBA" id="ARBA00000085"/>
    </source>
</evidence>
<evidence type="ECO:0000256" key="12">
    <source>
        <dbReference type="ARBA" id="ARBA00023012"/>
    </source>
</evidence>
<dbReference type="Pfam" id="PF02518">
    <property type="entry name" value="HATPase_c"/>
    <property type="match status" value="1"/>
</dbReference>
<dbReference type="InterPro" id="IPR036890">
    <property type="entry name" value="HATPase_C_sf"/>
</dbReference>
<evidence type="ECO:0000256" key="4">
    <source>
        <dbReference type="ARBA" id="ARBA00022475"/>
    </source>
</evidence>
<dbReference type="SMART" id="SM00388">
    <property type="entry name" value="HisKA"/>
    <property type="match status" value="1"/>
</dbReference>
<dbReference type="Proteomes" id="UP000321491">
    <property type="component" value="Unassembled WGS sequence"/>
</dbReference>
<dbReference type="PANTHER" id="PTHR45528">
    <property type="entry name" value="SENSOR HISTIDINE KINASE CPXA"/>
    <property type="match status" value="1"/>
</dbReference>
<keyword evidence="4" id="KW-1003">Cell membrane</keyword>
<feature type="domain" description="HAMP" evidence="16">
    <location>
        <begin position="88"/>
        <end position="140"/>
    </location>
</feature>
<evidence type="ECO:0000256" key="13">
    <source>
        <dbReference type="ARBA" id="ARBA00023136"/>
    </source>
</evidence>
<dbReference type="OrthoDB" id="335833at2"/>
<comment type="caution">
    <text evidence="17">The sequence shown here is derived from an EMBL/GenBank/DDBJ whole genome shotgun (WGS) entry which is preliminary data.</text>
</comment>
<dbReference type="CDD" id="cd06225">
    <property type="entry name" value="HAMP"/>
    <property type="match status" value="1"/>
</dbReference>
<dbReference type="EC" id="2.7.13.3" evidence="3"/>
<dbReference type="GO" id="GO:0005886">
    <property type="term" value="C:plasma membrane"/>
    <property type="evidence" value="ECO:0007669"/>
    <property type="project" value="UniProtKB-SubCell"/>
</dbReference>
<comment type="subcellular location">
    <subcellularLocation>
        <location evidence="2">Cell membrane</location>
        <topology evidence="2">Multi-pass membrane protein</topology>
    </subcellularLocation>
</comment>
<dbReference type="AlphaFoldDB" id="A0A511UXM3"/>
<evidence type="ECO:0000313" key="18">
    <source>
        <dbReference type="Proteomes" id="UP000321491"/>
    </source>
</evidence>
<gene>
    <name evidence="17" type="ORF">CQU01_16180</name>
</gene>
<evidence type="ECO:0000256" key="9">
    <source>
        <dbReference type="ARBA" id="ARBA00022777"/>
    </source>
</evidence>
<dbReference type="Pfam" id="PF00512">
    <property type="entry name" value="HisKA"/>
    <property type="match status" value="1"/>
</dbReference>
<dbReference type="RefSeq" id="WP_146937524.1">
    <property type="nucleotide sequence ID" value="NZ_BJXW01000015.1"/>
</dbReference>
<keyword evidence="5" id="KW-0597">Phosphoprotein</keyword>
<keyword evidence="7 14" id="KW-0812">Transmembrane</keyword>
<dbReference type="SMART" id="SM00304">
    <property type="entry name" value="HAMP"/>
    <property type="match status" value="1"/>
</dbReference>
<dbReference type="SUPFAM" id="SSF55874">
    <property type="entry name" value="ATPase domain of HSP90 chaperone/DNA topoisomerase II/histidine kinase"/>
    <property type="match status" value="1"/>
</dbReference>
<dbReference type="Pfam" id="PF00672">
    <property type="entry name" value="HAMP"/>
    <property type="match status" value="1"/>
</dbReference>
<evidence type="ECO:0000259" key="16">
    <source>
        <dbReference type="PROSITE" id="PS50885"/>
    </source>
</evidence>
<feature type="transmembrane region" description="Helical" evidence="14">
    <location>
        <begin position="67"/>
        <end position="87"/>
    </location>
</feature>
<feature type="domain" description="Histidine kinase" evidence="15">
    <location>
        <begin position="148"/>
        <end position="366"/>
    </location>
</feature>
<evidence type="ECO:0000256" key="3">
    <source>
        <dbReference type="ARBA" id="ARBA00012438"/>
    </source>
</evidence>
<keyword evidence="11 14" id="KW-1133">Transmembrane helix</keyword>
<proteinExistence type="predicted"/>
<dbReference type="CDD" id="cd00082">
    <property type="entry name" value="HisKA"/>
    <property type="match status" value="1"/>
</dbReference>
<dbReference type="InterPro" id="IPR003660">
    <property type="entry name" value="HAMP_dom"/>
</dbReference>
<evidence type="ECO:0000256" key="8">
    <source>
        <dbReference type="ARBA" id="ARBA00022741"/>
    </source>
</evidence>
<dbReference type="InterPro" id="IPR005467">
    <property type="entry name" value="His_kinase_dom"/>
</dbReference>
<evidence type="ECO:0000256" key="2">
    <source>
        <dbReference type="ARBA" id="ARBA00004651"/>
    </source>
</evidence>
<evidence type="ECO:0000256" key="5">
    <source>
        <dbReference type="ARBA" id="ARBA00022553"/>
    </source>
</evidence>
<keyword evidence="9" id="KW-0418">Kinase</keyword>
<dbReference type="EMBL" id="BJXW01000015">
    <property type="protein sequence ID" value="GEN31380.1"/>
    <property type="molecule type" value="Genomic_DNA"/>
</dbReference>
<keyword evidence="6" id="KW-0808">Transferase</keyword>
<dbReference type="InterPro" id="IPR004358">
    <property type="entry name" value="Sig_transdc_His_kin-like_C"/>
</dbReference>
<dbReference type="GO" id="GO:0005524">
    <property type="term" value="F:ATP binding"/>
    <property type="evidence" value="ECO:0007669"/>
    <property type="project" value="UniProtKB-KW"/>
</dbReference>
<dbReference type="Gene3D" id="6.10.340.10">
    <property type="match status" value="1"/>
</dbReference>
<dbReference type="GO" id="GO:0000155">
    <property type="term" value="F:phosphorelay sensor kinase activity"/>
    <property type="evidence" value="ECO:0007669"/>
    <property type="project" value="InterPro"/>
</dbReference>
<dbReference type="InterPro" id="IPR036097">
    <property type="entry name" value="HisK_dim/P_sf"/>
</dbReference>
<evidence type="ECO:0000256" key="11">
    <source>
        <dbReference type="ARBA" id="ARBA00022989"/>
    </source>
</evidence>
<dbReference type="SMART" id="SM00387">
    <property type="entry name" value="HATPase_c"/>
    <property type="match status" value="1"/>
</dbReference>
<accession>A0A511UXM3</accession>
<dbReference type="SUPFAM" id="SSF47384">
    <property type="entry name" value="Homodimeric domain of signal transducing histidine kinase"/>
    <property type="match status" value="1"/>
</dbReference>
<evidence type="ECO:0000256" key="7">
    <source>
        <dbReference type="ARBA" id="ARBA00022692"/>
    </source>
</evidence>
<dbReference type="Gene3D" id="1.10.287.130">
    <property type="match status" value="1"/>
</dbReference>
<reference evidence="17 18" key="1">
    <citation type="submission" date="2019-07" db="EMBL/GenBank/DDBJ databases">
        <title>Whole genome shotgun sequence of Cerasibacillus quisquiliarum NBRC 102429.</title>
        <authorList>
            <person name="Hosoyama A."/>
            <person name="Uohara A."/>
            <person name="Ohji S."/>
            <person name="Ichikawa N."/>
        </authorList>
    </citation>
    <scope>NUCLEOTIDE SEQUENCE [LARGE SCALE GENOMIC DNA]</scope>
    <source>
        <strain evidence="17 18">NBRC 102429</strain>
    </source>
</reference>
<keyword evidence="18" id="KW-1185">Reference proteome</keyword>
<dbReference type="SUPFAM" id="SSF158472">
    <property type="entry name" value="HAMP domain-like"/>
    <property type="match status" value="1"/>
</dbReference>
<sequence length="373" mass="43585">MSRLKRQKTWLPKGFVWRLSAINILFLTISIAISGWAVYHTACFLVEGMTSFSETRQKQFNATLFQYLWIFSLITITFGSVLHYYFVNKLIRPLRQLIDSTQQMKQGTFPKPLKPKNHDEVGELMIHFNEMVSQLQYNETERKKMIADISHELRTPLANLNGYLQALKNGVVVGNTELYDALLQESKRMTMMLEQLEQLKEWDHLREQSFIHKERCQIDKVTDQSVRMFDWSLKEARIPLKRSIEKQELYMNREGIHQVLSNLLDNAIQYYRDDDGRNPIQIEGKMMPNDMYRVSVTGPSDDISKEDEHRIFERFYRIDHSRNRATGGSGLGLAIAKEIVDQHHGKIGLERGGKHNSFWFELPVSLDRTIAGK</sequence>
<feature type="transmembrane region" description="Helical" evidence="14">
    <location>
        <begin position="21"/>
        <end position="39"/>
    </location>
</feature>
<evidence type="ECO:0000256" key="14">
    <source>
        <dbReference type="SAM" id="Phobius"/>
    </source>
</evidence>
<protein>
    <recommendedName>
        <fullName evidence="3">histidine kinase</fullName>
        <ecNumber evidence="3">2.7.13.3</ecNumber>
    </recommendedName>
</protein>
<evidence type="ECO:0000259" key="15">
    <source>
        <dbReference type="PROSITE" id="PS50109"/>
    </source>
</evidence>
<evidence type="ECO:0000313" key="17">
    <source>
        <dbReference type="EMBL" id="GEN31380.1"/>
    </source>
</evidence>